<dbReference type="EMBL" id="MN448285">
    <property type="protein sequence ID" value="QFG74302.1"/>
    <property type="molecule type" value="Genomic_DNA"/>
</dbReference>
<evidence type="ECO:0000313" key="1">
    <source>
        <dbReference type="EMBL" id="QFG74302.1"/>
    </source>
</evidence>
<name>A0A5J6VJQ6_9VIRU</name>
<sequence length="196" mass="23513">MTKFNVRKINCIGDCVKTGESFLHPVTLNIVKNKNIDPICPSVMYLDKDNNIFEYKECKKSSNVNTKALQEFMALPYLNFDLEIILQIYKIDSIDTLFVWFNKSIESNKSYEYINRILNIWNLVNLDELKKNNKILVQLYLKYLKIYIKKIDFNHNKIEKDTTYFINKWFLNVDEKSFNFDLAKDLKKYLKKIYKI</sequence>
<proteinExistence type="predicted"/>
<accession>A0A5J6VJQ6</accession>
<protein>
    <submittedName>
        <fullName evidence="1">Uncharacterized protein</fullName>
    </submittedName>
</protein>
<reference evidence="1" key="1">
    <citation type="journal article" date="2019" name="Philos. Trans. R. Soc. Lond., B, Biol. Sci.">
        <title>Targeted metagenomic recovery of four divergent viruses reveals shared and distinctive characteristics of giant viruses of marine eukaryotes.</title>
        <authorList>
            <person name="Needham D.M."/>
            <person name="Poirier C."/>
            <person name="Hehenberger E."/>
            <person name="Jimenez V."/>
            <person name="Swalwell J.E."/>
            <person name="Santoro A.E."/>
            <person name="Worden A.Z."/>
        </authorList>
    </citation>
    <scope>NUCLEOTIDE SEQUENCE</scope>
    <source>
        <strain evidence="1">MPacV-611</strain>
    </source>
</reference>
<organism evidence="1">
    <name type="scientific">Megaviridae environmental sample</name>
    <dbReference type="NCBI Taxonomy" id="1737588"/>
    <lineage>
        <taxon>Viruses</taxon>
        <taxon>Varidnaviria</taxon>
        <taxon>Bamfordvirae</taxon>
        <taxon>Nucleocytoviricota</taxon>
        <taxon>Megaviricetes</taxon>
        <taxon>Imitervirales</taxon>
        <taxon>Mimiviridae</taxon>
        <taxon>environmental samples</taxon>
    </lineage>
</organism>